<organism evidence="2 3">
    <name type="scientific">Physeter macrocephalus</name>
    <name type="common">Sperm whale</name>
    <name type="synonym">Physeter catodon</name>
    <dbReference type="NCBI Taxonomy" id="9755"/>
    <lineage>
        <taxon>Eukaryota</taxon>
        <taxon>Metazoa</taxon>
        <taxon>Chordata</taxon>
        <taxon>Craniata</taxon>
        <taxon>Vertebrata</taxon>
        <taxon>Euteleostomi</taxon>
        <taxon>Mammalia</taxon>
        <taxon>Eutheria</taxon>
        <taxon>Laurasiatheria</taxon>
        <taxon>Artiodactyla</taxon>
        <taxon>Whippomorpha</taxon>
        <taxon>Cetacea</taxon>
        <taxon>Odontoceti</taxon>
        <taxon>Physeteridae</taxon>
        <taxon>Physeter</taxon>
    </lineage>
</organism>
<dbReference type="AlphaFoldDB" id="A0A9W2WDL3"/>
<keyword evidence="2" id="KW-1185">Reference proteome</keyword>
<feature type="region of interest" description="Disordered" evidence="1">
    <location>
        <begin position="113"/>
        <end position="172"/>
    </location>
</feature>
<dbReference type="GeneID" id="114484609"/>
<gene>
    <name evidence="3" type="primary">LOC114484609</name>
</gene>
<evidence type="ECO:0000313" key="2">
    <source>
        <dbReference type="Proteomes" id="UP000248484"/>
    </source>
</evidence>
<proteinExistence type="predicted"/>
<accession>A0A9W2WDL3</accession>
<reference evidence="3" key="1">
    <citation type="submission" date="2025-08" db="UniProtKB">
        <authorList>
            <consortium name="RefSeq"/>
        </authorList>
    </citation>
    <scope>IDENTIFICATION</scope>
    <source>
        <tissue evidence="3">Muscle</tissue>
    </source>
</reference>
<dbReference type="RefSeq" id="XP_054937168.1">
    <property type="nucleotide sequence ID" value="XM_055081193.1"/>
</dbReference>
<feature type="compositionally biased region" description="Basic residues" evidence="1">
    <location>
        <begin position="142"/>
        <end position="151"/>
    </location>
</feature>
<name>A0A9W2WDL3_PHYMC</name>
<evidence type="ECO:0000313" key="3">
    <source>
        <dbReference type="RefSeq" id="XP_054937168.1"/>
    </source>
</evidence>
<sequence length="184" mass="20346">MTQRLLEEVCSAFPSSGRAARPSVRLSLCPLRARRPRGEWARRRVGPSVAWARRDRPRAFLAREESAAGALREQLAERWPAGSAESWGRSLARPPPPLSHSLAFCAATLPEPFGEPRRPAPAPRRRRGKVCVPGRAGPWRLRAPRRRRARKPQPLGGSWAVASPKEGGSVRAISDRPRLFTCSG</sequence>
<evidence type="ECO:0000256" key="1">
    <source>
        <dbReference type="SAM" id="MobiDB-lite"/>
    </source>
</evidence>
<dbReference type="Proteomes" id="UP000248484">
    <property type="component" value="Chromosome 20"/>
</dbReference>
<dbReference type="OrthoDB" id="10484217at2759"/>
<protein>
    <submittedName>
        <fullName evidence="3">Uncharacterized protein</fullName>
    </submittedName>
</protein>
<dbReference type="KEGG" id="pcad:114484609"/>